<dbReference type="EMBL" id="SIDB01000004">
    <property type="protein sequence ID" value="KAI3433843.1"/>
    <property type="molecule type" value="Genomic_DNA"/>
</dbReference>
<accession>A0A9D4TT11</accession>
<keyword evidence="6" id="KW-0012">Acyltransferase</keyword>
<evidence type="ECO:0000313" key="10">
    <source>
        <dbReference type="EMBL" id="KAI3433843.1"/>
    </source>
</evidence>
<feature type="compositionally biased region" description="Low complexity" evidence="8">
    <location>
        <begin position="711"/>
        <end position="723"/>
    </location>
</feature>
<dbReference type="GO" id="GO:0004042">
    <property type="term" value="F:L-glutamate N-acetyltransferase activity"/>
    <property type="evidence" value="ECO:0007669"/>
    <property type="project" value="InterPro"/>
</dbReference>
<evidence type="ECO:0000256" key="5">
    <source>
        <dbReference type="ARBA" id="ARBA00022679"/>
    </source>
</evidence>
<comment type="similarity">
    <text evidence="3">Belongs to the acetyltransferase family. ArgA subfamily.</text>
</comment>
<feature type="compositionally biased region" description="Low complexity" evidence="8">
    <location>
        <begin position="1339"/>
        <end position="1354"/>
    </location>
</feature>
<keyword evidence="5" id="KW-0808">Transferase</keyword>
<dbReference type="Pfam" id="PF00583">
    <property type="entry name" value="Acetyltransf_1"/>
    <property type="match status" value="1"/>
</dbReference>
<dbReference type="InterPro" id="IPR036393">
    <property type="entry name" value="AceGlu_kinase-like_sf"/>
</dbReference>
<dbReference type="Pfam" id="PF00696">
    <property type="entry name" value="AA_kinase"/>
    <property type="match status" value="1"/>
</dbReference>
<dbReference type="InterPro" id="IPR010167">
    <property type="entry name" value="NH2A_AcTrfase"/>
</dbReference>
<reference evidence="10" key="2">
    <citation type="submission" date="2020-11" db="EMBL/GenBank/DDBJ databases">
        <authorList>
            <person name="Cecchin M."/>
            <person name="Marcolungo L."/>
            <person name="Rossato M."/>
            <person name="Girolomoni L."/>
            <person name="Cosentino E."/>
            <person name="Cuine S."/>
            <person name="Li-Beisson Y."/>
            <person name="Delledonne M."/>
            <person name="Ballottari M."/>
        </authorList>
    </citation>
    <scope>NUCLEOTIDE SEQUENCE</scope>
    <source>
        <strain evidence="10">211/11P</strain>
        <tissue evidence="10">Whole cell</tissue>
    </source>
</reference>
<dbReference type="InterPro" id="IPR032675">
    <property type="entry name" value="LRR_dom_sf"/>
</dbReference>
<dbReference type="CDD" id="cd04301">
    <property type="entry name" value="NAT_SF"/>
    <property type="match status" value="1"/>
</dbReference>
<feature type="region of interest" description="Disordered" evidence="8">
    <location>
        <begin position="1270"/>
        <end position="1375"/>
    </location>
</feature>
<feature type="domain" description="N-acetyltransferase" evidence="9">
    <location>
        <begin position="1447"/>
        <end position="1588"/>
    </location>
</feature>
<dbReference type="EC" id="2.3.1.1" evidence="4"/>
<evidence type="ECO:0000256" key="4">
    <source>
        <dbReference type="ARBA" id="ARBA00012697"/>
    </source>
</evidence>
<dbReference type="SUPFAM" id="SSF52047">
    <property type="entry name" value="RNI-like"/>
    <property type="match status" value="1"/>
</dbReference>
<feature type="compositionally biased region" description="Low complexity" evidence="8">
    <location>
        <begin position="1362"/>
        <end position="1374"/>
    </location>
</feature>
<keyword evidence="11" id="KW-1185">Reference proteome</keyword>
<dbReference type="InterPro" id="IPR016181">
    <property type="entry name" value="Acyl_CoA_acyltransferase"/>
</dbReference>
<dbReference type="InterPro" id="IPR006553">
    <property type="entry name" value="Leu-rich_rpt_Cys-con_subtyp"/>
</dbReference>
<dbReference type="SUPFAM" id="SSF53633">
    <property type="entry name" value="Carbamate kinase-like"/>
    <property type="match status" value="1"/>
</dbReference>
<dbReference type="GO" id="GO:0005930">
    <property type="term" value="C:axoneme"/>
    <property type="evidence" value="ECO:0007669"/>
    <property type="project" value="UniProtKB-SubCell"/>
</dbReference>
<dbReference type="InterPro" id="IPR000182">
    <property type="entry name" value="GNAT_dom"/>
</dbReference>
<dbReference type="SUPFAM" id="SSF55729">
    <property type="entry name" value="Acyl-CoA N-acyltransferases (Nat)"/>
    <property type="match status" value="1"/>
</dbReference>
<dbReference type="InterPro" id="IPR001048">
    <property type="entry name" value="Asp/Glu/Uridylate_kinase"/>
</dbReference>
<comment type="pathway">
    <text evidence="2">Amino-acid biosynthesis; L-arginine biosynthesis; N(2)-acetyl-L-ornithine from L-glutamate: step 1/4.</text>
</comment>
<reference evidence="10" key="1">
    <citation type="journal article" date="2019" name="Plant J.">
        <title>Chlorella vulgaris genome assembly and annotation reveals the molecular basis for metabolic acclimation to high light conditions.</title>
        <authorList>
            <person name="Cecchin M."/>
            <person name="Marcolungo L."/>
            <person name="Rossato M."/>
            <person name="Girolomoni L."/>
            <person name="Cosentino E."/>
            <person name="Cuine S."/>
            <person name="Li-Beisson Y."/>
            <person name="Delledonne M."/>
            <person name="Ballottari M."/>
        </authorList>
    </citation>
    <scope>NUCLEOTIDE SEQUENCE</scope>
    <source>
        <strain evidence="10">211/11P</strain>
    </source>
</reference>
<gene>
    <name evidence="10" type="ORF">D9Q98_003646</name>
</gene>
<feature type="compositionally biased region" description="Low complexity" evidence="8">
    <location>
        <begin position="1273"/>
        <end position="1294"/>
    </location>
</feature>
<feature type="compositionally biased region" description="Gly residues" evidence="8">
    <location>
        <begin position="1321"/>
        <end position="1336"/>
    </location>
</feature>
<dbReference type="SMART" id="SM00367">
    <property type="entry name" value="LRR_CC"/>
    <property type="match status" value="10"/>
</dbReference>
<dbReference type="SUPFAM" id="SSF52058">
    <property type="entry name" value="L domain-like"/>
    <property type="match status" value="1"/>
</dbReference>
<dbReference type="Gene3D" id="3.80.10.10">
    <property type="entry name" value="Ribonuclease Inhibitor"/>
    <property type="match status" value="4"/>
</dbReference>
<proteinExistence type="inferred from homology"/>
<protein>
    <recommendedName>
        <fullName evidence="4">amino-acid N-acetyltransferase</fullName>
        <ecNumber evidence="4">2.3.1.1</ecNumber>
    </recommendedName>
</protein>
<evidence type="ECO:0000256" key="2">
    <source>
        <dbReference type="ARBA" id="ARBA00004925"/>
    </source>
</evidence>
<feature type="region of interest" description="Disordered" evidence="8">
    <location>
        <begin position="711"/>
        <end position="757"/>
    </location>
</feature>
<evidence type="ECO:0000256" key="6">
    <source>
        <dbReference type="ARBA" id="ARBA00023315"/>
    </source>
</evidence>
<organism evidence="10 11">
    <name type="scientific">Chlorella vulgaris</name>
    <name type="common">Green alga</name>
    <dbReference type="NCBI Taxonomy" id="3077"/>
    <lineage>
        <taxon>Eukaryota</taxon>
        <taxon>Viridiplantae</taxon>
        <taxon>Chlorophyta</taxon>
        <taxon>core chlorophytes</taxon>
        <taxon>Trebouxiophyceae</taxon>
        <taxon>Chlorellales</taxon>
        <taxon>Chlorellaceae</taxon>
        <taxon>Chlorella clade</taxon>
        <taxon>Chlorella</taxon>
    </lineage>
</organism>
<comment type="caution">
    <text evidence="10">The sequence shown here is derived from an EMBL/GenBank/DDBJ whole genome shotgun (WGS) entry which is preliminary data.</text>
</comment>
<dbReference type="OrthoDB" id="438291at2759"/>
<feature type="region of interest" description="Disordered" evidence="8">
    <location>
        <begin position="575"/>
        <end position="595"/>
    </location>
</feature>
<dbReference type="PANTHER" id="PTHR30602:SF12">
    <property type="entry name" value="AMINO-ACID ACETYLTRANSFERASE NAGS1, CHLOROPLASTIC-RELATED"/>
    <property type="match status" value="1"/>
</dbReference>
<evidence type="ECO:0000256" key="8">
    <source>
        <dbReference type="SAM" id="MobiDB-lite"/>
    </source>
</evidence>
<dbReference type="GO" id="GO:0006526">
    <property type="term" value="P:L-arginine biosynthetic process"/>
    <property type="evidence" value="ECO:0007669"/>
    <property type="project" value="InterPro"/>
</dbReference>
<comment type="catalytic activity">
    <reaction evidence="7">
        <text>L-glutamate + acetyl-CoA = N-acetyl-L-glutamate + CoA + H(+)</text>
        <dbReference type="Rhea" id="RHEA:24292"/>
        <dbReference type="ChEBI" id="CHEBI:15378"/>
        <dbReference type="ChEBI" id="CHEBI:29985"/>
        <dbReference type="ChEBI" id="CHEBI:44337"/>
        <dbReference type="ChEBI" id="CHEBI:57287"/>
        <dbReference type="ChEBI" id="CHEBI:57288"/>
        <dbReference type="EC" id="2.3.1.1"/>
    </reaction>
</comment>
<evidence type="ECO:0000256" key="3">
    <source>
        <dbReference type="ARBA" id="ARBA00009145"/>
    </source>
</evidence>
<evidence type="ECO:0000256" key="1">
    <source>
        <dbReference type="ARBA" id="ARBA00004430"/>
    </source>
</evidence>
<dbReference type="PANTHER" id="PTHR30602">
    <property type="entry name" value="AMINO-ACID ACETYLTRANSFERASE"/>
    <property type="match status" value="1"/>
</dbReference>
<dbReference type="Gene3D" id="3.40.630.30">
    <property type="match status" value="1"/>
</dbReference>
<evidence type="ECO:0000256" key="7">
    <source>
        <dbReference type="ARBA" id="ARBA00048372"/>
    </source>
</evidence>
<dbReference type="Proteomes" id="UP001055712">
    <property type="component" value="Unassembled WGS sequence"/>
</dbReference>
<name>A0A9D4TT11_CHLVU</name>
<dbReference type="PROSITE" id="PS51186">
    <property type="entry name" value="GNAT"/>
    <property type="match status" value="1"/>
</dbReference>
<evidence type="ECO:0000259" key="9">
    <source>
        <dbReference type="PROSITE" id="PS51186"/>
    </source>
</evidence>
<comment type="subcellular location">
    <subcellularLocation>
        <location evidence="1">Cytoplasm</location>
        <location evidence="1">Cytoskeleton</location>
        <location evidence="1">Cilium axoneme</location>
    </subcellularLocation>
</comment>
<sequence>MGSTPAPSSLRRQCLHALATMLTGYGTGLAADSNGLLAGIAALPAELRQELLLMLAGWQLLDEAACAVLTHSDDGSGSSVLAGATALSLAGCVLLNRTSLGLFTGASQLLTLSLKGVLRLADSDVEQIARNCLSLRRMDLSKCPNLTAAAVAALTGCAWAPTQLQSLSLAGCWRVAELPGLHLCGALTALNLSGCWQLSDAVVQQVLAGTPLLEDLSLASCCQLTSNALVSDFFAEGHDIPVAAPAAAPAGLPPGPGLGVHQDAEPAAGAARRAAWGDVEEEADGFEQLDVAEQEEAEEEDEAFELCYPVDGVVLSKLRSLDVSSTEAGDCLLLWLAQRSCCCLQKLTLSGSLVTGLGVSALLAAKRAILHHQRCLATAQASTAQAEIQPLLELSAGGTAAFAVAGQQHLPPWNLVEASQRRWEAQQGGGLAVHLASMAHSAVDPPPSPPPLLLSLLAPPPDTLCPFCTAPHPSPAGTTDARLPFGLGAVAAPAAACWPPGSPAEVLAALGPAGLAQLQGLDLSGTGGVSGVADVIAAGCTSLQRLRLAGCTSLDDGSLSGVLRRLPLLRELDVSGCSGSSTSRPGSRLQRHKAARRQLGGITDASLCLLGSQHSGTSGASSVAPTAGLAGLAVLNASGLSISDPALCHLASLPSLTSLQLRGCKRASDSGLQQLLLHCTALARLDLARCSQVTTAGFGCYTPFAGQAAQQQQQQQQRQQQQQPGSAWGELPGHTLAWHGPRPPSGSGTGRGADLDLNSGCGSKAREECSAVEGEGNQEALAPGAFQGVVSTAAGIRLQRAALPKQACTRQVLAWLAGQAASSIVGRGSARCDHAGLAASSRGPAGASPLQRLELASCDALTEADLLALASCCPQLKSLQLGGGDNAAAAGSSLCAGLAASCRLVTRLDLGAASLADADLSVLLFGLPALQHLEVLQCRALTGAPFVQLASAVRGGTGGALLLRTLRLDGSSIEDPGVAALADSCPHLEVLGLRGNEERGGEAIAKEDYGLFVRFLHTASPYVAGHRGRTFVVTIPGEVVARKERLYPLLEDILLLHGLGVKLVVVCGAHAQVSEYLEARGRGRQLVGAYRVTDEVAMQGAIEAAGTTTTVVSAFLSKAPSIPVVRRHARSEGGQFQFAPAVQVVSGNYITAKRRGIVNGVDFGQMGQVRFVQRGAIEHQLAAGNLVLLTNIGVSSSGELLSCNAFDVATHAAVGLQADKLLIITGEDVRELNLPHYLPLDDAERMITASVCGGEQGCVLNSMEGLAHSEVAGTGSTGSTSSSNGSGTGSSSWYGSGGEQRPFSGGWEGSSWDGDLEFSSGGSGGVGGSGGGGGGAPWSSEGELELQQQQLQGSWSDAEAEQQGQQQSAAAVQQRRQRSSTAELALDLDSWQHVGYPIAVLAAVVACKNGVKRSHLIDAASDGAMLLEMYTRDGTPGVCMIAADIYEGIRPAEGRDVPGVQQLLGMLASEGFTLPFPPDDVSARLRNITVTEREGKVLACAVVCDLGECADGVRGAELGAFCVHPAYRRAGFGDSLLDYVEQEIRQKGYRRAAIVAGEGSYEWFAQRDFSRVGAADSSPLLPEWRRRELAAAAAGTRGAAVPQLLVKPIVELDESVAAQPGKRIGF</sequence>
<evidence type="ECO:0000313" key="11">
    <source>
        <dbReference type="Proteomes" id="UP001055712"/>
    </source>
</evidence>
<dbReference type="Gene3D" id="3.40.1160.10">
    <property type="entry name" value="Acetylglutamate kinase-like"/>
    <property type="match status" value="1"/>
</dbReference>